<dbReference type="EMBL" id="BGZK01000588">
    <property type="protein sequence ID" value="GBP51756.1"/>
    <property type="molecule type" value="Genomic_DNA"/>
</dbReference>
<reference evidence="1 2" key="1">
    <citation type="journal article" date="2019" name="Commun. Biol.">
        <title>The bagworm genome reveals a unique fibroin gene that provides high tensile strength.</title>
        <authorList>
            <person name="Kono N."/>
            <person name="Nakamura H."/>
            <person name="Ohtoshi R."/>
            <person name="Tomita M."/>
            <person name="Numata K."/>
            <person name="Arakawa K."/>
        </authorList>
    </citation>
    <scope>NUCLEOTIDE SEQUENCE [LARGE SCALE GENOMIC DNA]</scope>
</reference>
<gene>
    <name evidence="1" type="ORF">EVAR_97033_1</name>
</gene>
<organism evidence="1 2">
    <name type="scientific">Eumeta variegata</name>
    <name type="common">Bagworm moth</name>
    <name type="synonym">Eumeta japonica</name>
    <dbReference type="NCBI Taxonomy" id="151549"/>
    <lineage>
        <taxon>Eukaryota</taxon>
        <taxon>Metazoa</taxon>
        <taxon>Ecdysozoa</taxon>
        <taxon>Arthropoda</taxon>
        <taxon>Hexapoda</taxon>
        <taxon>Insecta</taxon>
        <taxon>Pterygota</taxon>
        <taxon>Neoptera</taxon>
        <taxon>Endopterygota</taxon>
        <taxon>Lepidoptera</taxon>
        <taxon>Glossata</taxon>
        <taxon>Ditrysia</taxon>
        <taxon>Tineoidea</taxon>
        <taxon>Psychidae</taxon>
        <taxon>Oiketicinae</taxon>
        <taxon>Eumeta</taxon>
    </lineage>
</organism>
<evidence type="ECO:0000313" key="2">
    <source>
        <dbReference type="Proteomes" id="UP000299102"/>
    </source>
</evidence>
<dbReference type="Proteomes" id="UP000299102">
    <property type="component" value="Unassembled WGS sequence"/>
</dbReference>
<name>A0A4C1WJY9_EUMVA</name>
<comment type="caution">
    <text evidence="1">The sequence shown here is derived from an EMBL/GenBank/DDBJ whole genome shotgun (WGS) entry which is preliminary data.</text>
</comment>
<sequence>MKVPVVNYLSLKYPNLSQETGNTGMCYHSETAYARERPARNVSHNITRNVIMWTGRIATAANSMTGYHIVRHKRERARADPLVFAVNTKAFEAVPTRT</sequence>
<keyword evidence="2" id="KW-1185">Reference proteome</keyword>
<evidence type="ECO:0000313" key="1">
    <source>
        <dbReference type="EMBL" id="GBP51756.1"/>
    </source>
</evidence>
<proteinExistence type="predicted"/>
<accession>A0A4C1WJY9</accession>
<protein>
    <submittedName>
        <fullName evidence="1">Uncharacterized protein</fullName>
    </submittedName>
</protein>
<dbReference type="AlphaFoldDB" id="A0A4C1WJY9"/>